<evidence type="ECO:0000313" key="2">
    <source>
        <dbReference type="EMBL" id="NEZ64603.1"/>
    </source>
</evidence>
<sequence>MNDFSQKHKALVDVIVADAEQQLADLYSSPESKEAVARSGLDDRPARIILAKQFETVKATLNRDVEDILREITPRIGICNPGNAVYEAWDDFHEVAKGPLTGYVIGAIGLIVPQVCLPATAAAIVVIISFYGLEKFCDRYCSNLE</sequence>
<dbReference type="AlphaFoldDB" id="A0A6M0S954"/>
<keyword evidence="1" id="KW-0472">Membrane</keyword>
<organism evidence="2 3">
    <name type="scientific">Adonisia turfae CCMR0082</name>
    <dbReference type="NCBI Taxonomy" id="2304604"/>
    <lineage>
        <taxon>Bacteria</taxon>
        <taxon>Bacillati</taxon>
        <taxon>Cyanobacteriota</taxon>
        <taxon>Adonisia</taxon>
        <taxon>Adonisia turfae</taxon>
    </lineage>
</organism>
<name>A0A6M0S954_9CYAN</name>
<feature type="transmembrane region" description="Helical" evidence="1">
    <location>
        <begin position="103"/>
        <end position="133"/>
    </location>
</feature>
<dbReference type="EMBL" id="QZCE01000002">
    <property type="protein sequence ID" value="NEZ64603.1"/>
    <property type="molecule type" value="Genomic_DNA"/>
</dbReference>
<comment type="caution">
    <text evidence="2">The sequence shown here is derived from an EMBL/GenBank/DDBJ whole genome shotgun (WGS) entry which is preliminary data.</text>
</comment>
<proteinExistence type="predicted"/>
<gene>
    <name evidence="2" type="ORF">D0962_17715</name>
</gene>
<accession>A0A6M0S954</accession>
<keyword evidence="1" id="KW-0812">Transmembrane</keyword>
<dbReference type="RefSeq" id="WP_163665008.1">
    <property type="nucleotide sequence ID" value="NZ_QZCE01000002.1"/>
</dbReference>
<dbReference type="Proteomes" id="UP000473574">
    <property type="component" value="Unassembled WGS sequence"/>
</dbReference>
<evidence type="ECO:0000313" key="3">
    <source>
        <dbReference type="Proteomes" id="UP000473574"/>
    </source>
</evidence>
<protein>
    <submittedName>
        <fullName evidence="2">Uncharacterized protein</fullName>
    </submittedName>
</protein>
<keyword evidence="1" id="KW-1133">Transmembrane helix</keyword>
<reference evidence="2 3" key="1">
    <citation type="journal article" date="2020" name="Microb. Ecol.">
        <title>Ecogenomics of the Marine Benthic Filamentous Cyanobacterium Adonisia.</title>
        <authorList>
            <person name="Walter J.M."/>
            <person name="Coutinho F.H."/>
            <person name="Leomil L."/>
            <person name="Hargreaves P.I."/>
            <person name="Campeao M.E."/>
            <person name="Vieira V.V."/>
            <person name="Silva B.S."/>
            <person name="Fistarol G.O."/>
            <person name="Salomon P.S."/>
            <person name="Sawabe T."/>
            <person name="Mino S."/>
            <person name="Hosokawa M."/>
            <person name="Miyashita H."/>
            <person name="Maruyama F."/>
            <person name="van Verk M.C."/>
            <person name="Dutilh B.E."/>
            <person name="Thompson C.C."/>
            <person name="Thompson F.L."/>
        </authorList>
    </citation>
    <scope>NUCLEOTIDE SEQUENCE [LARGE SCALE GENOMIC DNA]</scope>
    <source>
        <strain evidence="2 3">CCMR0082</strain>
    </source>
</reference>
<evidence type="ECO:0000256" key="1">
    <source>
        <dbReference type="SAM" id="Phobius"/>
    </source>
</evidence>